<evidence type="ECO:0000256" key="6">
    <source>
        <dbReference type="ARBA" id="ARBA00022840"/>
    </source>
</evidence>
<feature type="domain" description="ABC transporter" evidence="9">
    <location>
        <begin position="314"/>
        <end position="546"/>
    </location>
</feature>
<evidence type="ECO:0000313" key="11">
    <source>
        <dbReference type="Proteomes" id="UP000055060"/>
    </source>
</evidence>
<evidence type="ECO:0000256" key="2">
    <source>
        <dbReference type="ARBA" id="ARBA00005417"/>
    </source>
</evidence>
<protein>
    <submittedName>
        <fullName evidence="10">ATPase components of various ABC-type transport systems, contain duplicated ATPase</fullName>
    </submittedName>
</protein>
<comment type="similarity">
    <text evidence="2">Belongs to the ABC transporter superfamily.</text>
</comment>
<feature type="domain" description="ABC transporter" evidence="9">
    <location>
        <begin position="9"/>
        <end position="249"/>
    </location>
</feature>
<dbReference type="InterPro" id="IPR050095">
    <property type="entry name" value="ECF_ABC_transporter_ATP-bd"/>
</dbReference>
<dbReference type="FunFam" id="3.40.50.300:FF:000224">
    <property type="entry name" value="Energy-coupling factor transporter ATP-binding protein EcfA"/>
    <property type="match status" value="2"/>
</dbReference>
<comment type="subcellular location">
    <subcellularLocation>
        <location evidence="1">Cell membrane</location>
    </subcellularLocation>
</comment>
<evidence type="ECO:0000256" key="4">
    <source>
        <dbReference type="ARBA" id="ARBA00022475"/>
    </source>
</evidence>
<dbReference type="OrthoDB" id="501320at2"/>
<name>A0A0S7BES5_9CHLR</name>
<dbReference type="AlphaFoldDB" id="A0A0S7BES5"/>
<reference evidence="10" key="1">
    <citation type="submission" date="2015-07" db="EMBL/GenBank/DDBJ databases">
        <title>Draft Genome Sequences of Anaerolinea thermolimosa IMO-1, Bellilinea caldifistulae GOMI-1, Leptolinea tardivitalis YMTK-2, Levilinea saccharolytica KIBI-1,Longilinea arvoryzae KOME-1, Previously Described as Members of the Anaerolineaceae (Chloroflexi).</title>
        <authorList>
            <person name="Sekiguchi Y."/>
            <person name="Ohashi A."/>
            <person name="Matsuura N."/>
            <person name="Tourlousse M.D."/>
        </authorList>
    </citation>
    <scope>NUCLEOTIDE SEQUENCE [LARGE SCALE GENOMIC DNA]</scope>
    <source>
        <strain evidence="10">KOME-1</strain>
    </source>
</reference>
<evidence type="ECO:0000256" key="5">
    <source>
        <dbReference type="ARBA" id="ARBA00022741"/>
    </source>
</evidence>
<evidence type="ECO:0000256" key="3">
    <source>
        <dbReference type="ARBA" id="ARBA00022448"/>
    </source>
</evidence>
<dbReference type="PROSITE" id="PS00211">
    <property type="entry name" value="ABC_TRANSPORTER_1"/>
    <property type="match status" value="1"/>
</dbReference>
<evidence type="ECO:0000256" key="7">
    <source>
        <dbReference type="ARBA" id="ARBA00022967"/>
    </source>
</evidence>
<dbReference type="STRING" id="360412.LARV_01736"/>
<evidence type="ECO:0000256" key="1">
    <source>
        <dbReference type="ARBA" id="ARBA00004236"/>
    </source>
</evidence>
<accession>A0A0S7BES5</accession>
<organism evidence="10">
    <name type="scientific">Longilinea arvoryzae</name>
    <dbReference type="NCBI Taxonomy" id="360412"/>
    <lineage>
        <taxon>Bacteria</taxon>
        <taxon>Bacillati</taxon>
        <taxon>Chloroflexota</taxon>
        <taxon>Anaerolineae</taxon>
        <taxon>Anaerolineales</taxon>
        <taxon>Anaerolineaceae</taxon>
        <taxon>Longilinea</taxon>
    </lineage>
</organism>
<sequence>MESSQKPIIQLKNVSYRYPRSKRWAILHLNLEINQGEFVAIMGENGAGKSTFCQMLNGIIPNSIGGNLKGQVLINDLDTQESGIAQLATQVGIVLEDPETQLFTTSVSSEVAFGPENLCQSPKEIYENVKWALDVVRLNGLEDRMPLALSGGQKQRLAIAANIAMRPNILVLDEATSQLDPVGVEEVLSVARELNQKYGMTIVMATDASEMIARVMDRVIVLDKGQLIAQGTPREIFSQTDLFQKYMIRSPQVSQVAAILKKAGQEYPTYLPITTEEAVADLTQRLNGNTMTQTARPEPAVVKPKKVDEPIIVVDHLDFTYQPLNVNAVKDISFTIQRGEFVALIGQNGSGKTTVLKNLLGLNKPTKGKVTVAGMDIGTSAVADMAKHVGFVLQNPDQQLFAETVEEEISYGPKNIGLSKEVIEQRVAEALKLVDLEDKRKEFPPALSKGDRAKTVIASALALNPEIVILDEPTTGQDYRGCHQIMQIADQLHEQGRTVVFVTHHMALVAEYARRVIVMSGGKILMDGPTADIFNQPDVVRQAFIIPPQITELGQRLPAGYGLPRTPLSVKELSDPILEMLN</sequence>
<dbReference type="InterPro" id="IPR003593">
    <property type="entry name" value="AAA+_ATPase"/>
</dbReference>
<evidence type="ECO:0000313" key="10">
    <source>
        <dbReference type="EMBL" id="GAP13977.1"/>
    </source>
</evidence>
<dbReference type="Proteomes" id="UP000055060">
    <property type="component" value="Unassembled WGS sequence"/>
</dbReference>
<dbReference type="EMBL" id="DF967972">
    <property type="protein sequence ID" value="GAP13977.1"/>
    <property type="molecule type" value="Genomic_DNA"/>
</dbReference>
<dbReference type="InterPro" id="IPR003439">
    <property type="entry name" value="ABC_transporter-like_ATP-bd"/>
</dbReference>
<dbReference type="Gene3D" id="3.40.50.300">
    <property type="entry name" value="P-loop containing nucleotide triphosphate hydrolases"/>
    <property type="match status" value="2"/>
</dbReference>
<dbReference type="PANTHER" id="PTHR43553">
    <property type="entry name" value="HEAVY METAL TRANSPORTER"/>
    <property type="match status" value="1"/>
</dbReference>
<dbReference type="GO" id="GO:0042626">
    <property type="term" value="F:ATPase-coupled transmembrane transporter activity"/>
    <property type="evidence" value="ECO:0007669"/>
    <property type="project" value="TreeGrafter"/>
</dbReference>
<dbReference type="CDD" id="cd03225">
    <property type="entry name" value="ABC_cobalt_CbiO_domain1"/>
    <property type="match status" value="2"/>
</dbReference>
<dbReference type="SMART" id="SM00382">
    <property type="entry name" value="AAA"/>
    <property type="match status" value="2"/>
</dbReference>
<gene>
    <name evidence="10" type="ORF">LARV_01736</name>
</gene>
<evidence type="ECO:0000259" key="9">
    <source>
        <dbReference type="PROSITE" id="PS50893"/>
    </source>
</evidence>
<dbReference type="PROSITE" id="PS50893">
    <property type="entry name" value="ABC_TRANSPORTER_2"/>
    <property type="match status" value="2"/>
</dbReference>
<keyword evidence="3" id="KW-0813">Transport</keyword>
<proteinExistence type="inferred from homology"/>
<dbReference type="GO" id="GO:0016887">
    <property type="term" value="F:ATP hydrolysis activity"/>
    <property type="evidence" value="ECO:0007669"/>
    <property type="project" value="InterPro"/>
</dbReference>
<dbReference type="GO" id="GO:0043190">
    <property type="term" value="C:ATP-binding cassette (ABC) transporter complex"/>
    <property type="evidence" value="ECO:0007669"/>
    <property type="project" value="TreeGrafter"/>
</dbReference>
<dbReference type="GO" id="GO:0005524">
    <property type="term" value="F:ATP binding"/>
    <property type="evidence" value="ECO:0007669"/>
    <property type="project" value="UniProtKB-KW"/>
</dbReference>
<dbReference type="PANTHER" id="PTHR43553:SF21">
    <property type="entry name" value="ABC TRANSPORTER ATP-BINDING PROTEIN MA_1418-RELATED"/>
    <property type="match status" value="1"/>
</dbReference>
<dbReference type="SUPFAM" id="SSF52540">
    <property type="entry name" value="P-loop containing nucleoside triphosphate hydrolases"/>
    <property type="match status" value="2"/>
</dbReference>
<dbReference type="InterPro" id="IPR017871">
    <property type="entry name" value="ABC_transporter-like_CS"/>
</dbReference>
<dbReference type="NCBIfam" id="NF010167">
    <property type="entry name" value="PRK13648.1"/>
    <property type="match status" value="2"/>
</dbReference>
<keyword evidence="8" id="KW-0472">Membrane</keyword>
<keyword evidence="6" id="KW-0067">ATP-binding</keyword>
<keyword evidence="5" id="KW-0547">Nucleotide-binding</keyword>
<dbReference type="RefSeq" id="WP_075073271.1">
    <property type="nucleotide sequence ID" value="NZ_DF967972.1"/>
</dbReference>
<dbReference type="InterPro" id="IPR027417">
    <property type="entry name" value="P-loop_NTPase"/>
</dbReference>
<dbReference type="Pfam" id="PF00005">
    <property type="entry name" value="ABC_tran"/>
    <property type="match status" value="2"/>
</dbReference>
<keyword evidence="7" id="KW-1278">Translocase</keyword>
<keyword evidence="4" id="KW-1003">Cell membrane</keyword>
<dbReference type="InterPro" id="IPR015856">
    <property type="entry name" value="ABC_transpr_CbiO/EcfA_su"/>
</dbReference>
<keyword evidence="11" id="KW-1185">Reference proteome</keyword>
<evidence type="ECO:0000256" key="8">
    <source>
        <dbReference type="ARBA" id="ARBA00023136"/>
    </source>
</evidence>